<evidence type="ECO:0000256" key="2">
    <source>
        <dbReference type="ARBA" id="ARBA00022723"/>
    </source>
</evidence>
<evidence type="ECO:0000256" key="1">
    <source>
        <dbReference type="ARBA" id="ARBA00022617"/>
    </source>
</evidence>
<reference evidence="7 8" key="1">
    <citation type="submission" date="2024-02" db="EMBL/GenBank/DDBJ databases">
        <title>High-quality chromosome-scale genome assembly of Pensacola bahiagrass (Paspalum notatum Flugge var. saurae).</title>
        <authorList>
            <person name="Vega J.M."/>
            <person name="Podio M."/>
            <person name="Orjuela J."/>
            <person name="Siena L.A."/>
            <person name="Pessino S.C."/>
            <person name="Combes M.C."/>
            <person name="Mariac C."/>
            <person name="Albertini E."/>
            <person name="Pupilli F."/>
            <person name="Ortiz J.P.A."/>
            <person name="Leblanc O."/>
        </authorList>
    </citation>
    <scope>NUCLEOTIDE SEQUENCE [LARGE SCALE GENOMIC DNA]</scope>
    <source>
        <strain evidence="7">R1</strain>
        <tissue evidence="7">Leaf</tissue>
    </source>
</reference>
<evidence type="ECO:0000313" key="7">
    <source>
        <dbReference type="EMBL" id="WVZ50322.1"/>
    </source>
</evidence>
<sequence length="284" mass="31413">MDTLSSIVTVALLFLLPLLALVVAQTQQRRRRGHCPTPPEPTARSRSSATFTSCSRNHSTAPTLTLPSAMGMSSSCDWAPAELWLCPPLPTSCASASLTRRSATGPPRLPSGKILSYDWSTMGHANYGPFWRLVRRTTTMQILSAERLHHHHGTAPLPSHACFLLLVAELFDDQQDEETVEVGEESRCFMAMARETIEHTLTAWDFLPALLARWLDVGDCRRTGHGFCRGEEHMEAEKGTQEHDDPALLELQKKDPEACTDQIIHSFCISALEAGTLGTEYTTE</sequence>
<feature type="region of interest" description="Disordered" evidence="5">
    <location>
        <begin position="29"/>
        <end position="56"/>
    </location>
</feature>
<keyword evidence="3" id="KW-0560">Oxidoreductase</keyword>
<keyword evidence="6" id="KW-0732">Signal</keyword>
<keyword evidence="2" id="KW-0479">Metal-binding</keyword>
<dbReference type="PANTHER" id="PTHR47947">
    <property type="entry name" value="CYTOCHROME P450 82C3-RELATED"/>
    <property type="match status" value="1"/>
</dbReference>
<evidence type="ECO:0000256" key="6">
    <source>
        <dbReference type="SAM" id="SignalP"/>
    </source>
</evidence>
<dbReference type="InterPro" id="IPR050651">
    <property type="entry name" value="Plant_Cytochrome_P450_Monoox"/>
</dbReference>
<dbReference type="EMBL" id="CP144745">
    <property type="protein sequence ID" value="WVZ50322.1"/>
    <property type="molecule type" value="Genomic_DNA"/>
</dbReference>
<dbReference type="GO" id="GO:0046872">
    <property type="term" value="F:metal ion binding"/>
    <property type="evidence" value="ECO:0007669"/>
    <property type="project" value="UniProtKB-KW"/>
</dbReference>
<keyword evidence="4" id="KW-0408">Iron</keyword>
<organism evidence="7 8">
    <name type="scientific">Paspalum notatum var. saurae</name>
    <dbReference type="NCBI Taxonomy" id="547442"/>
    <lineage>
        <taxon>Eukaryota</taxon>
        <taxon>Viridiplantae</taxon>
        <taxon>Streptophyta</taxon>
        <taxon>Embryophyta</taxon>
        <taxon>Tracheophyta</taxon>
        <taxon>Spermatophyta</taxon>
        <taxon>Magnoliopsida</taxon>
        <taxon>Liliopsida</taxon>
        <taxon>Poales</taxon>
        <taxon>Poaceae</taxon>
        <taxon>PACMAD clade</taxon>
        <taxon>Panicoideae</taxon>
        <taxon>Andropogonodae</taxon>
        <taxon>Paspaleae</taxon>
        <taxon>Paspalinae</taxon>
        <taxon>Paspalum</taxon>
    </lineage>
</organism>
<feature type="signal peptide" evidence="6">
    <location>
        <begin position="1"/>
        <end position="24"/>
    </location>
</feature>
<proteinExistence type="predicted"/>
<keyword evidence="1" id="KW-0349">Heme</keyword>
<dbReference type="Proteomes" id="UP001341281">
    <property type="component" value="Chromosome 01"/>
</dbReference>
<evidence type="ECO:0000313" key="8">
    <source>
        <dbReference type="Proteomes" id="UP001341281"/>
    </source>
</evidence>
<dbReference type="PANTHER" id="PTHR47947:SF9">
    <property type="entry name" value="CYTOCHROME P450 CYP81L6"/>
    <property type="match status" value="1"/>
</dbReference>
<protein>
    <submittedName>
        <fullName evidence="7">Uncharacterized protein</fullName>
    </submittedName>
</protein>
<feature type="chain" id="PRO_5042889830" evidence="6">
    <location>
        <begin position="25"/>
        <end position="284"/>
    </location>
</feature>
<evidence type="ECO:0000256" key="4">
    <source>
        <dbReference type="ARBA" id="ARBA00023004"/>
    </source>
</evidence>
<keyword evidence="8" id="KW-1185">Reference proteome</keyword>
<accession>A0AAQ3PGK7</accession>
<evidence type="ECO:0000256" key="5">
    <source>
        <dbReference type="SAM" id="MobiDB-lite"/>
    </source>
</evidence>
<evidence type="ECO:0000256" key="3">
    <source>
        <dbReference type="ARBA" id="ARBA00023002"/>
    </source>
</evidence>
<dbReference type="AlphaFoldDB" id="A0AAQ3PGK7"/>
<feature type="compositionally biased region" description="Low complexity" evidence="5">
    <location>
        <begin position="42"/>
        <end position="56"/>
    </location>
</feature>
<name>A0AAQ3PGK7_PASNO</name>
<dbReference type="GO" id="GO:0016491">
    <property type="term" value="F:oxidoreductase activity"/>
    <property type="evidence" value="ECO:0007669"/>
    <property type="project" value="UniProtKB-KW"/>
</dbReference>
<gene>
    <name evidence="7" type="ORF">U9M48_001586</name>
</gene>